<name>N1V0R2_9MICC</name>
<dbReference type="PROSITE" id="PS00893">
    <property type="entry name" value="NUDIX_BOX"/>
    <property type="match status" value="1"/>
</dbReference>
<organism evidence="3 4">
    <name type="scientific">Arthrobacter crystallopoietes BAB-32</name>
    <dbReference type="NCBI Taxonomy" id="1246476"/>
    <lineage>
        <taxon>Bacteria</taxon>
        <taxon>Bacillati</taxon>
        <taxon>Actinomycetota</taxon>
        <taxon>Actinomycetes</taxon>
        <taxon>Micrococcales</taxon>
        <taxon>Micrococcaceae</taxon>
        <taxon>Crystallibacter</taxon>
    </lineage>
</organism>
<reference evidence="3 4" key="1">
    <citation type="journal article" date="2013" name="Genome Announc.">
        <title>Draft Genome Sequence of Arthrobacter crystallopoietes Strain BAB-32, Revealing Genes for Bioremediation.</title>
        <authorList>
            <person name="Joshi M.N."/>
            <person name="Pandit A.S."/>
            <person name="Sharma A."/>
            <person name="Pandya R.V."/>
            <person name="Desai S.M."/>
            <person name="Saxena A.K."/>
            <person name="Bagatharia S.B."/>
        </authorList>
    </citation>
    <scope>NUCLEOTIDE SEQUENCE [LARGE SCALE GENOMIC DNA]</scope>
    <source>
        <strain evidence="3 4">BAB-32</strain>
    </source>
</reference>
<dbReference type="SUPFAM" id="SSF55811">
    <property type="entry name" value="Nudix"/>
    <property type="match status" value="1"/>
</dbReference>
<keyword evidence="4" id="KW-1185">Reference proteome</keyword>
<dbReference type="InterPro" id="IPR000086">
    <property type="entry name" value="NUDIX_hydrolase_dom"/>
</dbReference>
<dbReference type="Pfam" id="PF00300">
    <property type="entry name" value="His_Phos_1"/>
    <property type="match status" value="1"/>
</dbReference>
<dbReference type="CDD" id="cd07067">
    <property type="entry name" value="HP_PGM_like"/>
    <property type="match status" value="1"/>
</dbReference>
<dbReference type="AlphaFoldDB" id="N1V0R2"/>
<dbReference type="Gene3D" id="3.40.50.1240">
    <property type="entry name" value="Phosphoglycerate mutase-like"/>
    <property type="match status" value="1"/>
</dbReference>
<sequence length="336" mass="37584">MAAGQPRPPAFRQPPVTAKTNLMADGQTVQDVTVTAAGALCWRSRRGQLEVLLIHRPRYDDWSWPKGKLDDGETNPECAAREVQEEINVKVQLGIPLPSIRYPVASGMKEVHYWAAKLDKETPRPDGSEVDQFRWCTPDEAAKLLTSPSDREPLEALVDAHRRDELDTYPFVVVRHAKARPRSSWARPEGERPLAATGQRQALAVCRLLSAWEPKRIVSSPWTRCMQTITPYANFRNQRIRTVDAITEHSAHRNPKKARAAIKAQLDKRKSTAVCTHRPVLPQVIKVLSAHASEEVAAKLPGKDPYLKPGAAIVCQVSNKHPGRIVSIELYDAFDD</sequence>
<dbReference type="InterPro" id="IPR015797">
    <property type="entry name" value="NUDIX_hydrolase-like_dom_sf"/>
</dbReference>
<proteinExistence type="predicted"/>
<dbReference type="SUPFAM" id="SSF53254">
    <property type="entry name" value="Phosphoglycerate mutase-like"/>
    <property type="match status" value="1"/>
</dbReference>
<dbReference type="GO" id="GO:0006167">
    <property type="term" value="P:AMP biosynthetic process"/>
    <property type="evidence" value="ECO:0007669"/>
    <property type="project" value="TreeGrafter"/>
</dbReference>
<dbReference type="InterPro" id="IPR051325">
    <property type="entry name" value="Nudix_hydrolase_domain"/>
</dbReference>
<dbReference type="PROSITE" id="PS51462">
    <property type="entry name" value="NUDIX"/>
    <property type="match status" value="1"/>
</dbReference>
<dbReference type="Pfam" id="PF00293">
    <property type="entry name" value="NUDIX"/>
    <property type="match status" value="1"/>
</dbReference>
<gene>
    <name evidence="3" type="ORF">D477_013706</name>
</gene>
<dbReference type="Gene3D" id="3.90.79.10">
    <property type="entry name" value="Nucleoside Triphosphate Pyrophosphohydrolase"/>
    <property type="match status" value="1"/>
</dbReference>
<comment type="caution">
    <text evidence="3">The sequence shown here is derived from an EMBL/GenBank/DDBJ whole genome shotgun (WGS) entry which is preliminary data.</text>
</comment>
<dbReference type="CDD" id="cd03673">
    <property type="entry name" value="NUDIX_Ap6A_hydrolase"/>
    <property type="match status" value="1"/>
</dbReference>
<dbReference type="GO" id="GO:0004081">
    <property type="term" value="F:bis(5'-nucleosyl)-tetraphosphatase (asymmetrical) activity"/>
    <property type="evidence" value="ECO:0007669"/>
    <property type="project" value="TreeGrafter"/>
</dbReference>
<keyword evidence="1" id="KW-0378">Hydrolase</keyword>
<dbReference type="InterPro" id="IPR013078">
    <property type="entry name" value="His_Pase_superF_clade-1"/>
</dbReference>
<evidence type="ECO:0000313" key="3">
    <source>
        <dbReference type="EMBL" id="EMY33667.1"/>
    </source>
</evidence>
<evidence type="ECO:0000313" key="4">
    <source>
        <dbReference type="Proteomes" id="UP000010729"/>
    </source>
</evidence>
<accession>N1V0R2</accession>
<dbReference type="InterPro" id="IPR029033">
    <property type="entry name" value="His_PPase_superfam"/>
</dbReference>
<evidence type="ECO:0000256" key="1">
    <source>
        <dbReference type="ARBA" id="ARBA00022801"/>
    </source>
</evidence>
<dbReference type="Proteomes" id="UP000010729">
    <property type="component" value="Unassembled WGS sequence"/>
</dbReference>
<dbReference type="InterPro" id="IPR020084">
    <property type="entry name" value="NUDIX_hydrolase_CS"/>
</dbReference>
<dbReference type="SMART" id="SM00855">
    <property type="entry name" value="PGAM"/>
    <property type="match status" value="1"/>
</dbReference>
<evidence type="ECO:0000259" key="2">
    <source>
        <dbReference type="PROSITE" id="PS51462"/>
    </source>
</evidence>
<feature type="domain" description="Nudix hydrolase" evidence="2">
    <location>
        <begin position="34"/>
        <end position="158"/>
    </location>
</feature>
<dbReference type="EMBL" id="ANPE02000160">
    <property type="protein sequence ID" value="EMY33667.1"/>
    <property type="molecule type" value="Genomic_DNA"/>
</dbReference>
<dbReference type="GO" id="GO:0006754">
    <property type="term" value="P:ATP biosynthetic process"/>
    <property type="evidence" value="ECO:0007669"/>
    <property type="project" value="TreeGrafter"/>
</dbReference>
<protein>
    <submittedName>
        <fullName evidence="3">MutT/nudix family protein</fullName>
    </submittedName>
</protein>
<dbReference type="PANTHER" id="PTHR21340">
    <property type="entry name" value="DIADENOSINE 5,5-P1,P4-TETRAPHOSPHATE PYROPHOSPHOHYDROLASE MUTT"/>
    <property type="match status" value="1"/>
</dbReference>
<dbReference type="PANTHER" id="PTHR21340:SF0">
    <property type="entry name" value="BIS(5'-NUCLEOSYL)-TETRAPHOSPHATASE [ASYMMETRICAL]"/>
    <property type="match status" value="1"/>
</dbReference>